<evidence type="ECO:0000256" key="1">
    <source>
        <dbReference type="ARBA" id="ARBA00004123"/>
    </source>
</evidence>
<sequence>MEESNLDDEFNEENKTIDSTENSNPVTPKRKRQPTNDTDVLSPGGYQSDIDIEEEQEDDEDEVEEEEDDSEEESDEDYVDDRETKQPRKKIKIDSDSGAGGSENEEDEQDEESEEEVESEEEEEIQEESEEEFDSDVDSVDLELNDESDPNYKKPVIETTSNGITTTITTTDENNIQSDVQMTDQQKTEQQQQQVEQQPQQKEYDFNTGLPEDDYLVPIKLEILSGYFKLSDSLLWNINEKSLTPQQYVHRLCVELDYPEYFEQNVIDSMTQQINHHKSVMREFAKLLPLFDNQKEFIISIQLDLNVNGLYLKDKFQWDIFGSNSPEIFARTLSQDLGLSREFESTIVFSIHEQLQHHIQQIVNHPQPIKYITRQPLKPEQAFRPDYDLPLYSPTVSHNKHQQATGIPLYR</sequence>
<evidence type="ECO:0000256" key="6">
    <source>
        <dbReference type="SAM" id="MobiDB-lite"/>
    </source>
</evidence>
<feature type="compositionally biased region" description="Acidic residues" evidence="6">
    <location>
        <begin position="50"/>
        <end position="80"/>
    </location>
</feature>
<protein>
    <submittedName>
        <fullName evidence="7">CHE group protein</fullName>
    </submittedName>
</protein>
<keyword evidence="3" id="KW-0805">Transcription regulation</keyword>
<keyword evidence="5" id="KW-0539">Nucleus</keyword>
<keyword evidence="4" id="KW-0804">Transcription</keyword>
<dbReference type="GO" id="GO:0006338">
    <property type="term" value="P:chromatin remodeling"/>
    <property type="evidence" value="ECO:0007669"/>
    <property type="project" value="InterPro"/>
</dbReference>
<evidence type="ECO:0000256" key="4">
    <source>
        <dbReference type="ARBA" id="ARBA00023163"/>
    </source>
</evidence>
<feature type="compositionally biased region" description="Low complexity" evidence="6">
    <location>
        <begin position="157"/>
        <end position="201"/>
    </location>
</feature>
<evidence type="ECO:0000256" key="3">
    <source>
        <dbReference type="ARBA" id="ARBA00023015"/>
    </source>
</evidence>
<dbReference type="AlphaFoldDB" id="A0A151Z2N3"/>
<dbReference type="InterPro" id="IPR006939">
    <property type="entry name" value="SNF5"/>
</dbReference>
<accession>A0A151Z2N3</accession>
<dbReference type="PANTHER" id="PTHR10019">
    <property type="entry name" value="SNF5"/>
    <property type="match status" value="1"/>
</dbReference>
<comment type="caution">
    <text evidence="7">The sequence shown here is derived from an EMBL/GenBank/DDBJ whole genome shotgun (WGS) entry which is preliminary data.</text>
</comment>
<evidence type="ECO:0000313" key="7">
    <source>
        <dbReference type="EMBL" id="KYQ88209.1"/>
    </source>
</evidence>
<comment type="similarity">
    <text evidence="2">Belongs to the SNF5 family.</text>
</comment>
<feature type="compositionally biased region" description="Acidic residues" evidence="6">
    <location>
        <begin position="1"/>
        <end position="11"/>
    </location>
</feature>
<proteinExistence type="inferred from homology"/>
<dbReference type="Proteomes" id="UP000076078">
    <property type="component" value="Unassembled WGS sequence"/>
</dbReference>
<feature type="compositionally biased region" description="Acidic residues" evidence="6">
    <location>
        <begin position="103"/>
        <end position="149"/>
    </location>
</feature>
<evidence type="ECO:0000313" key="8">
    <source>
        <dbReference type="Proteomes" id="UP000076078"/>
    </source>
</evidence>
<dbReference type="EMBL" id="LODT01000051">
    <property type="protein sequence ID" value="KYQ88209.1"/>
    <property type="molecule type" value="Genomic_DNA"/>
</dbReference>
<dbReference type="OrthoDB" id="515064at2759"/>
<dbReference type="InParanoid" id="A0A151Z2N3"/>
<dbReference type="STRING" id="361077.A0A151Z2N3"/>
<name>A0A151Z2N3_TIELA</name>
<organism evidence="7 8">
    <name type="scientific">Tieghemostelium lacteum</name>
    <name type="common">Slime mold</name>
    <name type="synonym">Dictyostelium lacteum</name>
    <dbReference type="NCBI Taxonomy" id="361077"/>
    <lineage>
        <taxon>Eukaryota</taxon>
        <taxon>Amoebozoa</taxon>
        <taxon>Evosea</taxon>
        <taxon>Eumycetozoa</taxon>
        <taxon>Dictyostelia</taxon>
        <taxon>Dictyosteliales</taxon>
        <taxon>Raperosteliaceae</taxon>
        <taxon>Tieghemostelium</taxon>
    </lineage>
</organism>
<keyword evidence="8" id="KW-1185">Reference proteome</keyword>
<dbReference type="GO" id="GO:0000228">
    <property type="term" value="C:nuclear chromosome"/>
    <property type="evidence" value="ECO:0007669"/>
    <property type="project" value="InterPro"/>
</dbReference>
<comment type="subcellular location">
    <subcellularLocation>
        <location evidence="1">Nucleus</location>
    </subcellularLocation>
</comment>
<gene>
    <name evidence="7" type="ORF">DLAC_10895</name>
</gene>
<feature type="region of interest" description="Disordered" evidence="6">
    <location>
        <begin position="1"/>
        <end position="209"/>
    </location>
</feature>
<evidence type="ECO:0000256" key="2">
    <source>
        <dbReference type="ARBA" id="ARBA00010239"/>
    </source>
</evidence>
<dbReference type="Pfam" id="PF04855">
    <property type="entry name" value="SNF5"/>
    <property type="match status" value="1"/>
</dbReference>
<evidence type="ECO:0000256" key="5">
    <source>
        <dbReference type="ARBA" id="ARBA00023242"/>
    </source>
</evidence>
<dbReference type="OMA" id="SECIITI"/>
<reference evidence="7 8" key="1">
    <citation type="submission" date="2015-12" db="EMBL/GenBank/DDBJ databases">
        <title>Dictyostelia acquired genes for synthesis and detection of signals that induce cell-type specialization by lateral gene transfer from prokaryotes.</title>
        <authorList>
            <person name="Gloeckner G."/>
            <person name="Schaap P."/>
        </authorList>
    </citation>
    <scope>NUCLEOTIDE SEQUENCE [LARGE SCALE GENOMIC DNA]</scope>
    <source>
        <strain evidence="7 8">TK</strain>
    </source>
</reference>